<evidence type="ECO:0000256" key="1">
    <source>
        <dbReference type="SAM" id="SignalP"/>
    </source>
</evidence>
<organism evidence="2 3">
    <name type="scientific">Terrimonas ginsenosidimutans</name>
    <dbReference type="NCBI Taxonomy" id="2908004"/>
    <lineage>
        <taxon>Bacteria</taxon>
        <taxon>Pseudomonadati</taxon>
        <taxon>Bacteroidota</taxon>
        <taxon>Chitinophagia</taxon>
        <taxon>Chitinophagales</taxon>
        <taxon>Chitinophagaceae</taxon>
        <taxon>Terrimonas</taxon>
    </lineage>
</organism>
<dbReference type="RefSeq" id="WP_237870366.1">
    <property type="nucleotide sequence ID" value="NZ_JAKLTR010000004.1"/>
</dbReference>
<proteinExistence type="predicted"/>
<evidence type="ECO:0000313" key="2">
    <source>
        <dbReference type="EMBL" id="MCG2614184.1"/>
    </source>
</evidence>
<name>A0ABS9KPF8_9BACT</name>
<keyword evidence="1" id="KW-0732">Signal</keyword>
<dbReference type="Gene3D" id="2.60.40.1930">
    <property type="match status" value="1"/>
</dbReference>
<accession>A0ABS9KPF8</accession>
<reference evidence="2" key="1">
    <citation type="submission" date="2022-01" db="EMBL/GenBank/DDBJ databases">
        <authorList>
            <person name="Jo J.-H."/>
            <person name="Im W.-T."/>
        </authorList>
    </citation>
    <scope>NUCLEOTIDE SEQUENCE</scope>
    <source>
        <strain evidence="2">NA20</strain>
    </source>
</reference>
<comment type="caution">
    <text evidence="2">The sequence shown here is derived from an EMBL/GenBank/DDBJ whole genome shotgun (WGS) entry which is preliminary data.</text>
</comment>
<dbReference type="Proteomes" id="UP001165367">
    <property type="component" value="Unassembled WGS sequence"/>
</dbReference>
<keyword evidence="3" id="KW-1185">Reference proteome</keyword>
<protein>
    <recommendedName>
        <fullName evidence="4">Carboxypeptidase regulatory-like domain-containing protein</fullName>
    </recommendedName>
</protein>
<feature type="signal peptide" evidence="1">
    <location>
        <begin position="1"/>
        <end position="21"/>
    </location>
</feature>
<evidence type="ECO:0000313" key="3">
    <source>
        <dbReference type="Proteomes" id="UP001165367"/>
    </source>
</evidence>
<dbReference type="EMBL" id="JAKLTR010000004">
    <property type="protein sequence ID" value="MCG2614184.1"/>
    <property type="molecule type" value="Genomic_DNA"/>
</dbReference>
<evidence type="ECO:0008006" key="4">
    <source>
        <dbReference type="Google" id="ProtNLM"/>
    </source>
</evidence>
<gene>
    <name evidence="2" type="ORF">LZZ85_07820</name>
</gene>
<feature type="chain" id="PRO_5045207716" description="Carboxypeptidase regulatory-like domain-containing protein" evidence="1">
    <location>
        <begin position="22"/>
        <end position="805"/>
    </location>
</feature>
<sequence length="805" mass="89507">MARSIFSIALFLLSFSISSQAQQGGEDEVIIRQFIVRDSLFASSSQLYLHTDKSVYTSNENIWFTAYLLRANLALSEYHTLHVLLSHRITHEVVGTGDFVMMQGLAAGNIFIPDSFPAGDYNLVAYTNAVNKERNPQVFQQQISIRYAGGDPFRVELKDYKFTDSIRFLAQVTNKQMFNATGASFNYEVFGDDRLMKAGQMIVTPFGEVPVSVQSDSLVRKMDMKVTVKKEKALLASSIPLSFLDSQISFRWYPESGDWIDGLPTRTSFEVIDRSGKAVAVKGQLLKNGVPVAQLSAAAGLGLIQITPDSKGIYSISLEGSNKKLISAGIPPVKSKGVVLNIDRAVTNDTLVVKLQSKNVGNKFFLLVHDYRQGYNFSPLQLNGSTALLRVPLDSLPAGLATFTVFDSELQPLAERTFFKGYDSISAARIKTDSQVYHRRSKVQLKIKMEDGSGMPLPGSFSISTALTRRVDTTRFQDIVPYFYFREYETMGLIPRIAGYSIGSKEDLEMLLLTRCWTRYNQPLQHNTVNAVNWERDLSISGRVKNLNNKKLKKPVAVTAFGGTGLPIMTTDSSGYFAFAPEMTALLPDQHLNVIINEKNKEDFTIEFNHEKDSLNKELAGLFYPASEGAKAVMPADEETLNKVQTLTAVVVKSSVKNQDRWGDQGTFTSKTCSDYVCMNNILNCGNHRNGTPAVEGGLYHYRGNTVVYHCPGRNAYGGAAELLHKLKGRYYAKEFYIADYAEFNPPDPEKLSTIYWSPQTITDENGEATISFYTNDLTGVFTLVLEGINSKGVVSGRQLIRVVE</sequence>